<evidence type="ECO:0000256" key="1">
    <source>
        <dbReference type="ARBA" id="ARBA00022801"/>
    </source>
</evidence>
<comment type="caution">
    <text evidence="4">The sequence shown here is derived from an EMBL/GenBank/DDBJ whole genome shotgun (WGS) entry which is preliminary data.</text>
</comment>
<dbReference type="InterPro" id="IPR029058">
    <property type="entry name" value="AB_hydrolase_fold"/>
</dbReference>
<reference evidence="4 5" key="1">
    <citation type="submission" date="2018-11" db="EMBL/GenBank/DDBJ databases">
        <title>Genome sequence of Saitozyma podzolica DSM 27192.</title>
        <authorList>
            <person name="Aliyu H."/>
            <person name="Gorte O."/>
            <person name="Ochsenreither K."/>
        </authorList>
    </citation>
    <scope>NUCLEOTIDE SEQUENCE [LARGE SCALE GENOMIC DNA]</scope>
    <source>
        <strain evidence="4 5">DSM 27192</strain>
    </source>
</reference>
<dbReference type="Proteomes" id="UP000279259">
    <property type="component" value="Unassembled WGS sequence"/>
</dbReference>
<proteinExistence type="predicted"/>
<dbReference type="GO" id="GO:0016787">
    <property type="term" value="F:hydrolase activity"/>
    <property type="evidence" value="ECO:0007669"/>
    <property type="project" value="UniProtKB-KW"/>
</dbReference>
<sequence length="269" mass="29419">MPLRVLALCGFTQNAHIYSKQLGAIRKTCKEVEFVFLEPPIVVEKADMPWNQNLSEFDSTATTDENAQTPETTPRAWWLSAKDRTVYTRYDETLRYIHDFLVKNPPFDGIMGFSQGGCMAAILAALLEKPGLSPYWPSEPSLPKFKFLIAVGGFLPSPTTPSFEDYFPLPASLPTLHVVGRNDTLVTLERSQTLVDRCDNARVEIHEGGHFTPSKASWRHFFNAYISSFAEGGSQGDIGPPSSFGPSGTNTPATSGPGTPRGPTPAPPA</sequence>
<feature type="region of interest" description="Disordered" evidence="2">
    <location>
        <begin position="233"/>
        <end position="269"/>
    </location>
</feature>
<dbReference type="EMBL" id="RSCD01000002">
    <property type="protein sequence ID" value="RSH94707.1"/>
    <property type="molecule type" value="Genomic_DNA"/>
</dbReference>
<dbReference type="OrthoDB" id="2094269at2759"/>
<dbReference type="InterPro" id="IPR005645">
    <property type="entry name" value="FSH-like_dom"/>
</dbReference>
<dbReference type="SUPFAM" id="SSF53474">
    <property type="entry name" value="alpha/beta-Hydrolases"/>
    <property type="match status" value="1"/>
</dbReference>
<organism evidence="4 5">
    <name type="scientific">Saitozyma podzolica</name>
    <dbReference type="NCBI Taxonomy" id="1890683"/>
    <lineage>
        <taxon>Eukaryota</taxon>
        <taxon>Fungi</taxon>
        <taxon>Dikarya</taxon>
        <taxon>Basidiomycota</taxon>
        <taxon>Agaricomycotina</taxon>
        <taxon>Tremellomycetes</taxon>
        <taxon>Tremellales</taxon>
        <taxon>Trimorphomycetaceae</taxon>
        <taxon>Saitozyma</taxon>
    </lineage>
</organism>
<evidence type="ECO:0000313" key="4">
    <source>
        <dbReference type="EMBL" id="RSH94707.1"/>
    </source>
</evidence>
<dbReference type="InterPro" id="IPR050593">
    <property type="entry name" value="LovG"/>
</dbReference>
<protein>
    <recommendedName>
        <fullName evidence="3">Serine hydrolase domain-containing protein</fullName>
    </recommendedName>
</protein>
<dbReference type="GO" id="GO:0005634">
    <property type="term" value="C:nucleus"/>
    <property type="evidence" value="ECO:0007669"/>
    <property type="project" value="TreeGrafter"/>
</dbReference>
<keyword evidence="1" id="KW-0378">Hydrolase</keyword>
<name>A0A427YUD7_9TREE</name>
<keyword evidence="5" id="KW-1185">Reference proteome</keyword>
<gene>
    <name evidence="4" type="ORF">EHS25_004512</name>
</gene>
<feature type="domain" description="Serine hydrolase" evidence="3">
    <location>
        <begin position="3"/>
        <end position="220"/>
    </location>
</feature>
<dbReference type="PANTHER" id="PTHR48070">
    <property type="entry name" value="ESTERASE OVCA2"/>
    <property type="match status" value="1"/>
</dbReference>
<dbReference type="GO" id="GO:0005737">
    <property type="term" value="C:cytoplasm"/>
    <property type="evidence" value="ECO:0007669"/>
    <property type="project" value="TreeGrafter"/>
</dbReference>
<evidence type="ECO:0000313" key="5">
    <source>
        <dbReference type="Proteomes" id="UP000279259"/>
    </source>
</evidence>
<dbReference type="PANTHER" id="PTHR48070:SF6">
    <property type="entry name" value="ESTERASE OVCA2"/>
    <property type="match status" value="1"/>
</dbReference>
<evidence type="ECO:0000256" key="2">
    <source>
        <dbReference type="SAM" id="MobiDB-lite"/>
    </source>
</evidence>
<dbReference type="AlphaFoldDB" id="A0A427YUD7"/>
<accession>A0A427YUD7</accession>
<feature type="compositionally biased region" description="Pro residues" evidence="2">
    <location>
        <begin position="260"/>
        <end position="269"/>
    </location>
</feature>
<evidence type="ECO:0000259" key="3">
    <source>
        <dbReference type="Pfam" id="PF03959"/>
    </source>
</evidence>
<dbReference type="Gene3D" id="3.40.50.1820">
    <property type="entry name" value="alpha/beta hydrolase"/>
    <property type="match status" value="1"/>
</dbReference>
<dbReference type="STRING" id="1890683.A0A427YUD7"/>
<dbReference type="Pfam" id="PF03959">
    <property type="entry name" value="FSH1"/>
    <property type="match status" value="1"/>
</dbReference>